<evidence type="ECO:0000313" key="3">
    <source>
        <dbReference type="EMBL" id="SPT70478.1"/>
    </source>
</evidence>
<dbReference type="EMBL" id="UAPV01000001">
    <property type="protein sequence ID" value="SPT70478.1"/>
    <property type="molecule type" value="Genomic_DNA"/>
</dbReference>
<organism evidence="3 4">
    <name type="scientific">Anaerobiospirillum thomasii</name>
    <dbReference type="NCBI Taxonomy" id="179995"/>
    <lineage>
        <taxon>Bacteria</taxon>
        <taxon>Pseudomonadati</taxon>
        <taxon>Pseudomonadota</taxon>
        <taxon>Gammaproteobacteria</taxon>
        <taxon>Aeromonadales</taxon>
        <taxon>Succinivibrionaceae</taxon>
        <taxon>Anaerobiospirillum</taxon>
    </lineage>
</organism>
<dbReference type="RefSeq" id="WP_113744544.1">
    <property type="nucleotide sequence ID" value="NZ_UAPU01000005.1"/>
</dbReference>
<dbReference type="OrthoDB" id="9804286at2"/>
<sequence>MRHSRQEMLDDFAKSTDLLKQKRVGIVGVGGLGGLCSLLLTGAGVGSLHISDSDEVSLSNLHRQILYREDDVGHSKTQSAMRELKALDKSTDIVCFEKITRDNFDSFARGCDLIMDLSDNMPTRLLLNELCLKQRIDFIHTSVGAYRGIMMGLLFSSQDFVDRYGCYQCMTGTVGNLELKGILGPAAAMMSSSCAMLALQMLNGNTDACGIMHLFDLKNFTVRKMELARDVNCTCCAG</sequence>
<dbReference type="Proteomes" id="UP000250086">
    <property type="component" value="Unassembled WGS sequence"/>
</dbReference>
<dbReference type="Pfam" id="PF00899">
    <property type="entry name" value="ThiF"/>
    <property type="match status" value="1"/>
</dbReference>
<dbReference type="PANTHER" id="PTHR10953:SF102">
    <property type="entry name" value="ADENYLYLTRANSFERASE AND SULFURTRANSFERASE MOCS3"/>
    <property type="match status" value="1"/>
</dbReference>
<feature type="transmembrane region" description="Helical" evidence="1">
    <location>
        <begin position="24"/>
        <end position="50"/>
    </location>
</feature>
<reference evidence="3 4" key="1">
    <citation type="submission" date="2018-06" db="EMBL/GenBank/DDBJ databases">
        <authorList>
            <consortium name="Pathogen Informatics"/>
            <person name="Doyle S."/>
        </authorList>
    </citation>
    <scope>NUCLEOTIDE SEQUENCE [LARGE SCALE GENOMIC DNA]</scope>
    <source>
        <strain evidence="3 4">NCTC13093</strain>
    </source>
</reference>
<keyword evidence="1" id="KW-0812">Transmembrane</keyword>
<keyword evidence="3" id="KW-0548">Nucleotidyltransferase</keyword>
<dbReference type="GO" id="GO:0008641">
    <property type="term" value="F:ubiquitin-like modifier activating enzyme activity"/>
    <property type="evidence" value="ECO:0007669"/>
    <property type="project" value="InterPro"/>
</dbReference>
<dbReference type="SUPFAM" id="SSF69572">
    <property type="entry name" value="Activating enzymes of the ubiquitin-like proteins"/>
    <property type="match status" value="1"/>
</dbReference>
<evidence type="ECO:0000259" key="2">
    <source>
        <dbReference type="Pfam" id="PF00899"/>
    </source>
</evidence>
<protein>
    <submittedName>
        <fullName evidence="3">Sulfur carrier protein ThiS adenylyltransferase</fullName>
        <ecNumber evidence="3">2.7.7.73</ecNumber>
    </submittedName>
</protein>
<gene>
    <name evidence="3" type="primary">thiF</name>
    <name evidence="3" type="ORF">NCTC13093_01893</name>
</gene>
<proteinExistence type="predicted"/>
<accession>A0A2X0V275</accession>
<keyword evidence="3" id="KW-0808">Transferase</keyword>
<evidence type="ECO:0000313" key="4">
    <source>
        <dbReference type="Proteomes" id="UP000250086"/>
    </source>
</evidence>
<dbReference type="InterPro" id="IPR035985">
    <property type="entry name" value="Ubiquitin-activating_enz"/>
</dbReference>
<dbReference type="GO" id="GO:0016779">
    <property type="term" value="F:nucleotidyltransferase activity"/>
    <property type="evidence" value="ECO:0007669"/>
    <property type="project" value="UniProtKB-KW"/>
</dbReference>
<dbReference type="InterPro" id="IPR045886">
    <property type="entry name" value="ThiF/MoeB/HesA"/>
</dbReference>
<keyword evidence="1" id="KW-0472">Membrane</keyword>
<dbReference type="InterPro" id="IPR000594">
    <property type="entry name" value="ThiF_NAD_FAD-bd"/>
</dbReference>
<dbReference type="PANTHER" id="PTHR10953">
    <property type="entry name" value="UBIQUITIN-ACTIVATING ENZYME E1"/>
    <property type="match status" value="1"/>
</dbReference>
<dbReference type="GO" id="GO:0004792">
    <property type="term" value="F:thiosulfate-cyanide sulfurtransferase activity"/>
    <property type="evidence" value="ECO:0007669"/>
    <property type="project" value="TreeGrafter"/>
</dbReference>
<keyword evidence="1" id="KW-1133">Transmembrane helix</keyword>
<feature type="domain" description="THIF-type NAD/FAD binding fold" evidence="2">
    <location>
        <begin position="4"/>
        <end position="234"/>
    </location>
</feature>
<dbReference type="EC" id="2.7.7.73" evidence="3"/>
<dbReference type="AlphaFoldDB" id="A0A2X0V275"/>
<dbReference type="GO" id="GO:0005737">
    <property type="term" value="C:cytoplasm"/>
    <property type="evidence" value="ECO:0007669"/>
    <property type="project" value="TreeGrafter"/>
</dbReference>
<name>A0A2X0V275_9GAMM</name>
<keyword evidence="4" id="KW-1185">Reference proteome</keyword>
<evidence type="ECO:0000256" key="1">
    <source>
        <dbReference type="SAM" id="Phobius"/>
    </source>
</evidence>
<dbReference type="Gene3D" id="3.40.50.720">
    <property type="entry name" value="NAD(P)-binding Rossmann-like Domain"/>
    <property type="match status" value="1"/>
</dbReference>